<feature type="region of interest" description="Disordered" evidence="1">
    <location>
        <begin position="1"/>
        <end position="25"/>
    </location>
</feature>
<gene>
    <name evidence="2" type="ORF">N7505_008630</name>
</gene>
<protein>
    <submittedName>
        <fullName evidence="2">Uncharacterized protein</fullName>
    </submittedName>
</protein>
<dbReference type="EMBL" id="JAPVEB010000006">
    <property type="protein sequence ID" value="KAJ5261763.1"/>
    <property type="molecule type" value="Genomic_DNA"/>
</dbReference>
<feature type="compositionally biased region" description="Basic and acidic residues" evidence="1">
    <location>
        <begin position="13"/>
        <end position="25"/>
    </location>
</feature>
<keyword evidence="3" id="KW-1185">Reference proteome</keyword>
<evidence type="ECO:0000256" key="1">
    <source>
        <dbReference type="SAM" id="MobiDB-lite"/>
    </source>
</evidence>
<comment type="caution">
    <text evidence="2">The sequence shown here is derived from an EMBL/GenBank/DDBJ whole genome shotgun (WGS) entry which is preliminary data.</text>
</comment>
<organism evidence="2 3">
    <name type="scientific">Penicillium chrysogenum</name>
    <name type="common">Penicillium notatum</name>
    <dbReference type="NCBI Taxonomy" id="5076"/>
    <lineage>
        <taxon>Eukaryota</taxon>
        <taxon>Fungi</taxon>
        <taxon>Dikarya</taxon>
        <taxon>Ascomycota</taxon>
        <taxon>Pezizomycotina</taxon>
        <taxon>Eurotiomycetes</taxon>
        <taxon>Eurotiomycetidae</taxon>
        <taxon>Eurotiales</taxon>
        <taxon>Aspergillaceae</taxon>
        <taxon>Penicillium</taxon>
        <taxon>Penicillium chrysogenum species complex</taxon>
    </lineage>
</organism>
<evidence type="ECO:0000313" key="3">
    <source>
        <dbReference type="Proteomes" id="UP001220256"/>
    </source>
</evidence>
<dbReference type="Proteomes" id="UP001220256">
    <property type="component" value="Unassembled WGS sequence"/>
</dbReference>
<reference evidence="2 3" key="1">
    <citation type="journal article" date="2023" name="IMA Fungus">
        <title>Comparative genomic study of the Penicillium genus elucidates a diverse pangenome and 15 lateral gene transfer events.</title>
        <authorList>
            <person name="Petersen C."/>
            <person name="Sorensen T."/>
            <person name="Nielsen M.R."/>
            <person name="Sondergaard T.E."/>
            <person name="Sorensen J.L."/>
            <person name="Fitzpatrick D.A."/>
            <person name="Frisvad J.C."/>
            <person name="Nielsen K.L."/>
        </authorList>
    </citation>
    <scope>NUCLEOTIDE SEQUENCE [LARGE SCALE GENOMIC DNA]</scope>
    <source>
        <strain evidence="2 3">IBT 3361</strain>
    </source>
</reference>
<evidence type="ECO:0000313" key="2">
    <source>
        <dbReference type="EMBL" id="KAJ5261763.1"/>
    </source>
</evidence>
<sequence>MNSEYTSENRMLVPERKASTGARDRSRAIPSPQCLLLVYHTLCRFFVSAWSWILSSYLQETGSCCDPTAT</sequence>
<proteinExistence type="predicted"/>
<accession>A0ABQ8WAX7</accession>
<name>A0ABQ8WAX7_PENCH</name>